<reference evidence="2" key="1">
    <citation type="submission" date="2020-10" db="EMBL/GenBank/DDBJ databases">
        <authorList>
            <person name="Castelo-Branco R."/>
            <person name="Eusebio N."/>
            <person name="Adriana R."/>
            <person name="Vieira A."/>
            <person name="Brugerolle De Fraissinette N."/>
            <person name="Rezende De Castro R."/>
            <person name="Schneider M.P."/>
            <person name="Vasconcelos V."/>
            <person name="Leao P.N."/>
        </authorList>
    </citation>
    <scope>NUCLEOTIDE SEQUENCE</scope>
    <source>
        <strain evidence="2">LEGE 11479</strain>
    </source>
</reference>
<proteinExistence type="predicted"/>
<keyword evidence="3" id="KW-1185">Reference proteome</keyword>
<evidence type="ECO:0000313" key="2">
    <source>
        <dbReference type="EMBL" id="MBE9065206.1"/>
    </source>
</evidence>
<dbReference type="AlphaFoldDB" id="A0A928X0L6"/>
<accession>A0A928X0L6</accession>
<evidence type="ECO:0000256" key="1">
    <source>
        <dbReference type="SAM" id="Phobius"/>
    </source>
</evidence>
<keyword evidence="1" id="KW-0472">Membrane</keyword>
<comment type="caution">
    <text evidence="2">The sequence shown here is derived from an EMBL/GenBank/DDBJ whole genome shotgun (WGS) entry which is preliminary data.</text>
</comment>
<keyword evidence="1" id="KW-1133">Transmembrane helix</keyword>
<dbReference type="Proteomes" id="UP000615026">
    <property type="component" value="Unassembled WGS sequence"/>
</dbReference>
<dbReference type="EMBL" id="JADEXP010000003">
    <property type="protein sequence ID" value="MBE9065206.1"/>
    <property type="molecule type" value="Genomic_DNA"/>
</dbReference>
<protein>
    <submittedName>
        <fullName evidence="2">Uncharacterized protein</fullName>
    </submittedName>
</protein>
<sequence length="187" mass="20858">MRTNQRKAIRRLMVEGIVVVAGLGLWPTMPAVAYEPVAPWQLAQGSVYSSSAGRFEIAFPTPPEVTTEDDDIEGDPVEIHLFESFTTTSQYMVAYADLPPAFLSQGATSVLDQLRDSTFDDIDIDALMASEVDVQLSNYPGRRYRYSDNDGAIDMRLYLANERAYVLVAVDSNETDVDRFISSFVLR</sequence>
<evidence type="ECO:0000313" key="3">
    <source>
        <dbReference type="Proteomes" id="UP000615026"/>
    </source>
</evidence>
<organism evidence="2 3">
    <name type="scientific">Leptolyngbya cf. ectocarpi LEGE 11479</name>
    <dbReference type="NCBI Taxonomy" id="1828722"/>
    <lineage>
        <taxon>Bacteria</taxon>
        <taxon>Bacillati</taxon>
        <taxon>Cyanobacteriota</taxon>
        <taxon>Cyanophyceae</taxon>
        <taxon>Leptolyngbyales</taxon>
        <taxon>Leptolyngbyaceae</taxon>
        <taxon>Leptolyngbya group</taxon>
        <taxon>Leptolyngbya</taxon>
    </lineage>
</organism>
<dbReference type="RefSeq" id="WP_193989958.1">
    <property type="nucleotide sequence ID" value="NZ_JADEXP010000003.1"/>
</dbReference>
<feature type="transmembrane region" description="Helical" evidence="1">
    <location>
        <begin position="12"/>
        <end position="29"/>
    </location>
</feature>
<gene>
    <name evidence="2" type="ORF">IQ260_00885</name>
</gene>
<keyword evidence="1" id="KW-0812">Transmembrane</keyword>
<name>A0A928X0L6_LEPEC</name>